<comment type="subcellular location">
    <subcellularLocation>
        <location evidence="1">Virion</location>
    </subcellularLocation>
</comment>
<dbReference type="RefSeq" id="WP_088260609.1">
    <property type="nucleotide sequence ID" value="NZ_NIDE01000020.1"/>
</dbReference>
<gene>
    <name evidence="4" type="ORF">FRUB_10277</name>
</gene>
<organism evidence="4 5">
    <name type="scientific">Fimbriiglobus ruber</name>
    <dbReference type="NCBI Taxonomy" id="1908690"/>
    <lineage>
        <taxon>Bacteria</taxon>
        <taxon>Pseudomonadati</taxon>
        <taxon>Planctomycetota</taxon>
        <taxon>Planctomycetia</taxon>
        <taxon>Gemmatales</taxon>
        <taxon>Gemmataceae</taxon>
        <taxon>Fimbriiglobus</taxon>
    </lineage>
</organism>
<accession>A0A225DAI2</accession>
<reference evidence="5" key="1">
    <citation type="submission" date="2017-06" db="EMBL/GenBank/DDBJ databases">
        <title>Genome analysis of Fimbriiglobus ruber SP5, the first member of the order Planctomycetales with confirmed chitinolytic capability.</title>
        <authorList>
            <person name="Ravin N.V."/>
            <person name="Rakitin A.L."/>
            <person name="Ivanova A.A."/>
            <person name="Beletsky A.V."/>
            <person name="Kulichevskaya I.S."/>
            <person name="Mardanov A.V."/>
            <person name="Dedysh S.N."/>
        </authorList>
    </citation>
    <scope>NUCLEOTIDE SEQUENCE [LARGE SCALE GENOMIC DNA]</scope>
    <source>
        <strain evidence="5">SP5</strain>
    </source>
</reference>
<evidence type="ECO:0000313" key="5">
    <source>
        <dbReference type="Proteomes" id="UP000214646"/>
    </source>
</evidence>
<dbReference type="InterPro" id="IPR054612">
    <property type="entry name" value="Phage_capsid-like_C"/>
</dbReference>
<dbReference type="OrthoDB" id="284781at2"/>
<proteinExistence type="predicted"/>
<dbReference type="InterPro" id="IPR024455">
    <property type="entry name" value="Phage_capsid"/>
</dbReference>
<dbReference type="Pfam" id="PF05065">
    <property type="entry name" value="Phage_capsid"/>
    <property type="match status" value="1"/>
</dbReference>
<evidence type="ECO:0000259" key="3">
    <source>
        <dbReference type="Pfam" id="PF05065"/>
    </source>
</evidence>
<evidence type="ECO:0000256" key="1">
    <source>
        <dbReference type="ARBA" id="ARBA00004328"/>
    </source>
</evidence>
<dbReference type="AlphaFoldDB" id="A0A225DAI2"/>
<feature type="region of interest" description="Disordered" evidence="2">
    <location>
        <begin position="13"/>
        <end position="60"/>
    </location>
</feature>
<evidence type="ECO:0000313" key="4">
    <source>
        <dbReference type="EMBL" id="OWK34306.1"/>
    </source>
</evidence>
<dbReference type="SUPFAM" id="SSF56563">
    <property type="entry name" value="Major capsid protein gp5"/>
    <property type="match status" value="1"/>
</dbReference>
<name>A0A225DAI2_9BACT</name>
<dbReference type="EMBL" id="NIDE01000020">
    <property type="protein sequence ID" value="OWK34306.1"/>
    <property type="molecule type" value="Genomic_DNA"/>
</dbReference>
<feature type="compositionally biased region" description="Basic and acidic residues" evidence="2">
    <location>
        <begin position="14"/>
        <end position="34"/>
    </location>
</feature>
<keyword evidence="5" id="KW-1185">Reference proteome</keyword>
<sequence length="487" mass="51468">MAEYTAAELISRVKKAEEKAESAERKLREMEDRPAPGAGPGNARFTKGHSGTNNPDSKRFSMTSFAINGLARNDVSAAKFEMDTIDRFSKALHATGQGLVGAPAGAKWLPLRWDGFDHVAETDDGKFAKAVLQDAAVRTGGSYDPEEAEWLARRGIIRKSATQATGQSAFIDNLGGSLVAPPVQGEVIPLIRPQAAFLAAGAQSMTLPPSGRYVRPRLTRPTVASALGEGVTTPATTVGTGQMTLTAKKISGAMYISEEATNYTSGTIDTIAQNDLGITLGLKADAFAFYGTGGTSIPAGLTSAEYAAAVINVETAYPSGKGIGANGNTLLPQYGDLLPVLIEERSFNLDATKGTWIMRPTALASAFGVRADAVTAGDGAGPLVDLLRRFSDGGPQQWRGRRVVQSTNINGARTKGSGTNLSDAFYGMWNHAIMATYGALMFTQGHDGFTFLNGQYIVKGTMYGDVGFEYPEAFLWLTNVIGSQGLI</sequence>
<evidence type="ECO:0000256" key="2">
    <source>
        <dbReference type="SAM" id="MobiDB-lite"/>
    </source>
</evidence>
<protein>
    <recommendedName>
        <fullName evidence="3">Phage capsid-like C-terminal domain-containing protein</fullName>
    </recommendedName>
</protein>
<feature type="compositionally biased region" description="Polar residues" evidence="2">
    <location>
        <begin position="49"/>
        <end position="60"/>
    </location>
</feature>
<dbReference type="Proteomes" id="UP000214646">
    <property type="component" value="Unassembled WGS sequence"/>
</dbReference>
<comment type="caution">
    <text evidence="4">The sequence shown here is derived from an EMBL/GenBank/DDBJ whole genome shotgun (WGS) entry which is preliminary data.</text>
</comment>
<feature type="domain" description="Phage capsid-like C-terminal" evidence="3">
    <location>
        <begin position="175"/>
        <end position="477"/>
    </location>
</feature>
<dbReference type="NCBIfam" id="TIGR01554">
    <property type="entry name" value="major_cap_HK97"/>
    <property type="match status" value="1"/>
</dbReference>